<feature type="compositionally biased region" description="Low complexity" evidence="9">
    <location>
        <begin position="278"/>
        <end position="293"/>
    </location>
</feature>
<dbReference type="GO" id="GO:0000049">
    <property type="term" value="F:tRNA binding"/>
    <property type="evidence" value="ECO:0007669"/>
    <property type="project" value="TreeGrafter"/>
</dbReference>
<dbReference type="InterPro" id="IPR007356">
    <property type="entry name" value="tRNA_m1G_MeTrfase_euk"/>
</dbReference>
<feature type="region of interest" description="Disordered" evidence="9">
    <location>
        <begin position="368"/>
        <end position="391"/>
    </location>
</feature>
<comment type="catalytic activity">
    <reaction evidence="8">
        <text>guanosine(9) in tRNA + S-adenosyl-L-methionine = N(1)-methylguanosine(9) in tRNA + S-adenosyl-L-homocysteine + H(+)</text>
        <dbReference type="Rhea" id="RHEA:43156"/>
        <dbReference type="Rhea" id="RHEA-COMP:10367"/>
        <dbReference type="Rhea" id="RHEA-COMP:10368"/>
        <dbReference type="ChEBI" id="CHEBI:15378"/>
        <dbReference type="ChEBI" id="CHEBI:57856"/>
        <dbReference type="ChEBI" id="CHEBI:59789"/>
        <dbReference type="ChEBI" id="CHEBI:73542"/>
        <dbReference type="ChEBI" id="CHEBI:74269"/>
        <dbReference type="EC" id="2.1.1.221"/>
    </reaction>
</comment>
<keyword evidence="3 11" id="KW-0489">Methyltransferase</keyword>
<feature type="compositionally biased region" description="Basic and acidic residues" evidence="9">
    <location>
        <begin position="90"/>
        <end position="106"/>
    </location>
</feature>
<dbReference type="PROSITE" id="PS51675">
    <property type="entry name" value="SAM_MT_TRM10"/>
    <property type="match status" value="1"/>
</dbReference>
<keyword evidence="5" id="KW-0949">S-adenosyl-L-methionine</keyword>
<dbReference type="AlphaFoldDB" id="A0A5C3F3S5"/>
<evidence type="ECO:0000256" key="9">
    <source>
        <dbReference type="SAM" id="MobiDB-lite"/>
    </source>
</evidence>
<feature type="region of interest" description="Disordered" evidence="9">
    <location>
        <begin position="1"/>
        <end position="148"/>
    </location>
</feature>
<dbReference type="Proteomes" id="UP000323386">
    <property type="component" value="Unassembled WGS sequence"/>
</dbReference>
<evidence type="ECO:0000256" key="3">
    <source>
        <dbReference type="ARBA" id="ARBA00022603"/>
    </source>
</evidence>
<evidence type="ECO:0000256" key="2">
    <source>
        <dbReference type="ARBA" id="ARBA00020451"/>
    </source>
</evidence>
<keyword evidence="4 11" id="KW-0808">Transferase</keyword>
<protein>
    <recommendedName>
        <fullName evidence="2">tRNA (guanine(9)-N1)-methyltransferase</fullName>
        <ecNumber evidence="1">2.1.1.221</ecNumber>
    </recommendedName>
    <alternativeName>
        <fullName evidence="7">tRNA methyltransferase 10</fullName>
    </alternativeName>
    <alternativeName>
        <fullName evidence="6">tRNA(m1G9)-methyltransferase</fullName>
    </alternativeName>
</protein>
<dbReference type="GO" id="GO:0002939">
    <property type="term" value="P:tRNA N1-guanine methylation"/>
    <property type="evidence" value="ECO:0007669"/>
    <property type="project" value="TreeGrafter"/>
</dbReference>
<evidence type="ECO:0000256" key="6">
    <source>
        <dbReference type="ARBA" id="ARBA00031792"/>
    </source>
</evidence>
<feature type="region of interest" description="Disordered" evidence="9">
    <location>
        <begin position="425"/>
        <end position="464"/>
    </location>
</feature>
<dbReference type="GO" id="GO:0052905">
    <property type="term" value="F:tRNA (guanosine(9)-N1)-methyltransferase activity"/>
    <property type="evidence" value="ECO:0007669"/>
    <property type="project" value="UniProtKB-EC"/>
</dbReference>
<dbReference type="PANTHER" id="PTHR13563">
    <property type="entry name" value="TRNA (GUANINE-9-) METHYLTRANSFERASE"/>
    <property type="match status" value="1"/>
</dbReference>
<gene>
    <name evidence="11" type="ORF">PSFLO_03586</name>
</gene>
<evidence type="ECO:0000256" key="5">
    <source>
        <dbReference type="ARBA" id="ARBA00022691"/>
    </source>
</evidence>
<feature type="compositionally biased region" description="Basic and acidic residues" evidence="9">
    <location>
        <begin position="427"/>
        <end position="455"/>
    </location>
</feature>
<evidence type="ECO:0000256" key="8">
    <source>
        <dbReference type="ARBA" id="ARBA00048434"/>
    </source>
</evidence>
<evidence type="ECO:0000256" key="7">
    <source>
        <dbReference type="ARBA" id="ARBA00032166"/>
    </source>
</evidence>
<feature type="compositionally biased region" description="Low complexity" evidence="9">
    <location>
        <begin position="1"/>
        <end position="22"/>
    </location>
</feature>
<evidence type="ECO:0000313" key="12">
    <source>
        <dbReference type="Proteomes" id="UP000323386"/>
    </source>
</evidence>
<accession>A0A5C3F3S5</accession>
<feature type="compositionally biased region" description="Low complexity" evidence="9">
    <location>
        <begin position="116"/>
        <end position="125"/>
    </location>
</feature>
<feature type="region of interest" description="Disordered" evidence="9">
    <location>
        <begin position="273"/>
        <end position="300"/>
    </location>
</feature>
<dbReference type="Gene3D" id="3.40.1280.30">
    <property type="match status" value="1"/>
</dbReference>
<dbReference type="InterPro" id="IPR038459">
    <property type="entry name" value="MT_TRM10-typ_sf"/>
</dbReference>
<dbReference type="OrthoDB" id="278300at2759"/>
<sequence length="464" mass="49384">MDTSPASASSSMASSSAAVPSAGEPDSSSSATPAPAAATTPATPAQPTPPPFQMASSSHPHSKRHQIHIDASTLPPGLSKSAAKKLAKKQYFEETKLDRRRAERDKRKQKKRDQYQQRQQQAAEQGTDAATVGKRKRGKDAAKAKPKRKPFGARLVIDLGFDDLMSEKEVASLGQQVMYLYSSNRTSHRPFDDVILAGRGHVPGSAYVAAASASAPEGHKGQQGQTGGDPTIFDSPTGTWMEGKMRGVWRAWKGITIRERGGLEGMVAEAVPAAPSETPAADGASTSSADASPTPGPLQLAREDVVYLTADTDDTLTCLEEGKTYVIGGIVDKNRYKGLCSNKAARLGVRRAKLPITEENLEEFERRLRAQGETSQPTAAAHDGGAAKKGGYQGRKVLTVNQVVDILLGWTETEDWVEAIGRGIPRRRFEGGDPSADAKLRAEPVDGEAAPRADAADQPPASEQ</sequence>
<proteinExistence type="predicted"/>
<dbReference type="CDD" id="cd18089">
    <property type="entry name" value="SPOUT_Trm10-like"/>
    <property type="match status" value="1"/>
</dbReference>
<feature type="compositionally biased region" description="Basic residues" evidence="9">
    <location>
        <begin position="133"/>
        <end position="148"/>
    </location>
</feature>
<dbReference type="PANTHER" id="PTHR13563:SF13">
    <property type="entry name" value="TRNA METHYLTRANSFERASE 10 HOMOLOG A"/>
    <property type="match status" value="1"/>
</dbReference>
<feature type="domain" description="SAM-dependent MTase TRM10-type" evidence="10">
    <location>
        <begin position="141"/>
        <end position="431"/>
    </location>
</feature>
<feature type="compositionally biased region" description="Low complexity" evidence="9">
    <location>
        <begin position="31"/>
        <end position="43"/>
    </location>
</feature>
<dbReference type="EMBL" id="OOIP01000009">
    <property type="protein sequence ID" value="SPO38109.1"/>
    <property type="molecule type" value="Genomic_DNA"/>
</dbReference>
<evidence type="ECO:0000256" key="1">
    <source>
        <dbReference type="ARBA" id="ARBA00012797"/>
    </source>
</evidence>
<dbReference type="InterPro" id="IPR028564">
    <property type="entry name" value="MT_TRM10-typ"/>
</dbReference>
<evidence type="ECO:0000259" key="10">
    <source>
        <dbReference type="PROSITE" id="PS51675"/>
    </source>
</evidence>
<evidence type="ECO:0000313" key="11">
    <source>
        <dbReference type="EMBL" id="SPO38109.1"/>
    </source>
</evidence>
<dbReference type="GO" id="GO:0005634">
    <property type="term" value="C:nucleus"/>
    <property type="evidence" value="ECO:0007669"/>
    <property type="project" value="TreeGrafter"/>
</dbReference>
<reference evidence="11 12" key="1">
    <citation type="submission" date="2018-03" db="EMBL/GenBank/DDBJ databases">
        <authorList>
            <person name="Guldener U."/>
        </authorList>
    </citation>
    <scope>NUCLEOTIDE SEQUENCE [LARGE SCALE GENOMIC DNA]</scope>
    <source>
        <strain evidence="11 12">DAOM196992</strain>
    </source>
</reference>
<evidence type="ECO:0000256" key="4">
    <source>
        <dbReference type="ARBA" id="ARBA00022679"/>
    </source>
</evidence>
<name>A0A5C3F3S5_9BASI</name>
<dbReference type="EC" id="2.1.1.221" evidence="1"/>
<organism evidence="11 12">
    <name type="scientific">Pseudozyma flocculosa</name>
    <dbReference type="NCBI Taxonomy" id="84751"/>
    <lineage>
        <taxon>Eukaryota</taxon>
        <taxon>Fungi</taxon>
        <taxon>Dikarya</taxon>
        <taxon>Basidiomycota</taxon>
        <taxon>Ustilaginomycotina</taxon>
        <taxon>Ustilaginomycetes</taxon>
        <taxon>Ustilaginales</taxon>
        <taxon>Ustilaginaceae</taxon>
        <taxon>Pseudozyma</taxon>
    </lineage>
</organism>
<keyword evidence="12" id="KW-1185">Reference proteome</keyword>